<name>A0ABM7MHB7_9BURK</name>
<protein>
    <submittedName>
        <fullName evidence="2">Uncharacterized protein</fullName>
    </submittedName>
</protein>
<accession>A0ABM7MHB7</accession>
<dbReference type="Proteomes" id="UP000824366">
    <property type="component" value="Chromosome"/>
</dbReference>
<dbReference type="EMBL" id="AP024238">
    <property type="protein sequence ID" value="BCO25598.1"/>
    <property type="molecule type" value="Genomic_DNA"/>
</dbReference>
<reference evidence="2 3" key="1">
    <citation type="journal article" date="2021" name="Microbiol. Spectr.">
        <title>A Single Bacterium Capable of Oxidation and Reduction of Iron at Circumneutral pH.</title>
        <authorList>
            <person name="Kato S."/>
            <person name="Ohkuma M."/>
        </authorList>
    </citation>
    <scope>NUCLEOTIDE SEQUENCE [LARGE SCALE GENOMIC DNA]</scope>
    <source>
        <strain evidence="2 3">MIZ03</strain>
    </source>
</reference>
<evidence type="ECO:0000256" key="1">
    <source>
        <dbReference type="SAM" id="SignalP"/>
    </source>
</evidence>
<feature type="signal peptide" evidence="1">
    <location>
        <begin position="1"/>
        <end position="21"/>
    </location>
</feature>
<organism evidence="2 3">
    <name type="scientific">Rhodoferax lithotrophicus</name>
    <dbReference type="NCBI Taxonomy" id="2798804"/>
    <lineage>
        <taxon>Bacteria</taxon>
        <taxon>Pseudomonadati</taxon>
        <taxon>Pseudomonadota</taxon>
        <taxon>Betaproteobacteria</taxon>
        <taxon>Burkholderiales</taxon>
        <taxon>Comamonadaceae</taxon>
        <taxon>Rhodoferax</taxon>
    </lineage>
</organism>
<evidence type="ECO:0000313" key="2">
    <source>
        <dbReference type="EMBL" id="BCO25598.1"/>
    </source>
</evidence>
<evidence type="ECO:0000313" key="3">
    <source>
        <dbReference type="Proteomes" id="UP000824366"/>
    </source>
</evidence>
<proteinExistence type="predicted"/>
<sequence>MKSIFTAIVLSLITSFCMAEAVSVGRAEIKLPGDNWQNFPIAEEVTPFGGDRAGQIKSERKVFVKKSSSHAVEAIALISGSPGGLGTAGKLQYSPQCSSDKYWYRNGNQGFNRPFAECWGVLKGRPITQGNLGIAFPELSPLLSQENLQMPDGANALFSAYRNENGTFLTVLMLIAPGFSLPNAPAVDSVPEGVEPKVMHYGRLLSAAVRASVTSWSGQFAVPGFGFSDQ</sequence>
<keyword evidence="3" id="KW-1185">Reference proteome</keyword>
<feature type="chain" id="PRO_5045589270" evidence="1">
    <location>
        <begin position="22"/>
        <end position="230"/>
    </location>
</feature>
<gene>
    <name evidence="2" type="ORF">MIZ03_0459</name>
</gene>
<keyword evidence="1" id="KW-0732">Signal</keyword>